<dbReference type="SUPFAM" id="SSF53187">
    <property type="entry name" value="Zn-dependent exopeptidases"/>
    <property type="match status" value="1"/>
</dbReference>
<organism evidence="4 6">
    <name type="scientific">Corynebacterium glucuronolyticum</name>
    <dbReference type="NCBI Taxonomy" id="39791"/>
    <lineage>
        <taxon>Bacteria</taxon>
        <taxon>Bacillati</taxon>
        <taxon>Actinomycetota</taxon>
        <taxon>Actinomycetes</taxon>
        <taxon>Mycobacteriales</taxon>
        <taxon>Corynebacteriaceae</taxon>
        <taxon>Corynebacterium</taxon>
    </lineage>
</organism>
<dbReference type="InterPro" id="IPR017439">
    <property type="entry name" value="Amidohydrolase"/>
</dbReference>
<feature type="binding site" evidence="2">
    <location>
        <position position="106"/>
    </location>
    <ligand>
        <name>Mn(2+)</name>
        <dbReference type="ChEBI" id="CHEBI:29035"/>
        <label>2</label>
    </ligand>
</feature>
<sequence length="400" mass="42751">MSVKGFVSAVAKDLQENRGEREELYKEFHKHPELSMEETETAKRIAGELDKAGISYEYVGDTGIVATIENGEGPAVAMRADIDALPVPEESGKDYASEEEGKSHACGHDFHIMSLLTALQAFNAHKDAWSGTYVGVFQPGEETAQGAKDMVENGIAEKLPKLDVFLGQHVLSSLPGAHVGTKPGVFLTSAASIRITVFGKGSHGSMPQLGVDPVVLASSIVMRLQTIVSREIGPSDTAVVTVGSLQAGSKSNIIPDKATLLINTRAYDKDVEKKVHAAIERIVKAECEAAGSPKGPEIEYYDVYPLTINDEELTAKVRAAFDEVFGDESIDITPQSASEDFSYVPDAVDTPYVYWAFGGFADQENAPGNHNPAFAPDLQPTLDRGAEAAIAAAGAWLANQ</sequence>
<dbReference type="FunFam" id="3.30.70.360:FF:000001">
    <property type="entry name" value="N-acetyldiaminopimelate deacetylase"/>
    <property type="match status" value="1"/>
</dbReference>
<evidence type="ECO:0000313" key="4">
    <source>
        <dbReference type="EMBL" id="QQB46649.1"/>
    </source>
</evidence>
<reference evidence="4 6" key="1">
    <citation type="submission" date="2020-12" db="EMBL/GenBank/DDBJ databases">
        <title>FDA dAtabase for Regulatory Grade micrObial Sequences (FDA-ARGOS): Supporting development and validation of Infectious Disease Dx tests.</title>
        <authorList>
            <person name="Sproer C."/>
            <person name="Gronow S."/>
            <person name="Severitt S."/>
            <person name="Schroder I."/>
            <person name="Tallon L."/>
            <person name="Sadzewicz L."/>
            <person name="Zhao X."/>
            <person name="Boylan J."/>
            <person name="Ott S."/>
            <person name="Bowen H."/>
            <person name="Vavikolanu K."/>
            <person name="Mehta A."/>
            <person name="Aluvathingal J."/>
            <person name="Nadendla S."/>
            <person name="Lowell S."/>
            <person name="Myers T."/>
            <person name="Yan Y."/>
            <person name="Sichtig H."/>
        </authorList>
    </citation>
    <scope>NUCLEOTIDE SEQUENCE [LARGE SCALE GENOMIC DNA]</scope>
    <source>
        <strain evidence="4 6">FDAARGOS_1053</strain>
        <strain evidence="5">FDAARGOS_1191</strain>
    </source>
</reference>
<proteinExistence type="predicted"/>
<dbReference type="OrthoDB" id="9777385at2"/>
<feature type="binding site" evidence="2">
    <location>
        <position position="108"/>
    </location>
    <ligand>
        <name>Mn(2+)</name>
        <dbReference type="ChEBI" id="CHEBI:29035"/>
        <label>2</label>
    </ligand>
</feature>
<dbReference type="GO" id="GO:0046872">
    <property type="term" value="F:metal ion binding"/>
    <property type="evidence" value="ECO:0007669"/>
    <property type="project" value="UniProtKB-KW"/>
</dbReference>
<name>A0A7T4JV78_9CORY</name>
<dbReference type="GO" id="GO:0050118">
    <property type="term" value="F:N-acetyldiaminopimelate deacetylase activity"/>
    <property type="evidence" value="ECO:0007669"/>
    <property type="project" value="UniProtKB-ARBA"/>
</dbReference>
<dbReference type="InterPro" id="IPR011650">
    <property type="entry name" value="Peptidase_M20_dimer"/>
</dbReference>
<dbReference type="InterPro" id="IPR036264">
    <property type="entry name" value="Bact_exopeptidase_dim_dom"/>
</dbReference>
<feature type="domain" description="Peptidase M20 dimerisation" evidence="3">
    <location>
        <begin position="190"/>
        <end position="288"/>
    </location>
</feature>
<dbReference type="SUPFAM" id="SSF55031">
    <property type="entry name" value="Bacterial exopeptidase dimerisation domain"/>
    <property type="match status" value="1"/>
</dbReference>
<keyword evidence="2" id="KW-0479">Metal-binding</keyword>
<evidence type="ECO:0000256" key="2">
    <source>
        <dbReference type="PIRSR" id="PIRSR005962-1"/>
    </source>
</evidence>
<dbReference type="Pfam" id="PF01546">
    <property type="entry name" value="Peptidase_M20"/>
    <property type="match status" value="1"/>
</dbReference>
<keyword evidence="1 4" id="KW-0378">Hydrolase</keyword>
<evidence type="ECO:0000313" key="5">
    <source>
        <dbReference type="EMBL" id="QRP70870.1"/>
    </source>
</evidence>
<dbReference type="Proteomes" id="UP000617681">
    <property type="component" value="Chromosome"/>
</dbReference>
<feature type="binding site" evidence="2">
    <location>
        <position position="142"/>
    </location>
    <ligand>
        <name>Mn(2+)</name>
        <dbReference type="ChEBI" id="CHEBI:29035"/>
        <label>2</label>
    </ligand>
</feature>
<dbReference type="GeneID" id="92759017"/>
<feature type="binding site" evidence="2">
    <location>
        <position position="169"/>
    </location>
    <ligand>
        <name>Mn(2+)</name>
        <dbReference type="ChEBI" id="CHEBI:29035"/>
        <label>2</label>
    </ligand>
</feature>
<evidence type="ECO:0000313" key="6">
    <source>
        <dbReference type="Proteomes" id="UP000596145"/>
    </source>
</evidence>
<keyword evidence="2" id="KW-0464">Manganese</keyword>
<evidence type="ECO:0000256" key="1">
    <source>
        <dbReference type="ARBA" id="ARBA00022801"/>
    </source>
</evidence>
<dbReference type="Pfam" id="PF07687">
    <property type="entry name" value="M20_dimer"/>
    <property type="match status" value="1"/>
</dbReference>
<dbReference type="RefSeq" id="WP_005392741.1">
    <property type="nucleotide sequence ID" value="NZ_CP066007.1"/>
</dbReference>
<accession>A0A7T4JV78</accession>
<dbReference type="Gene3D" id="3.40.630.10">
    <property type="entry name" value="Zn peptidases"/>
    <property type="match status" value="1"/>
</dbReference>
<dbReference type="EMBL" id="CP069534">
    <property type="protein sequence ID" value="QRP70870.1"/>
    <property type="molecule type" value="Genomic_DNA"/>
</dbReference>
<dbReference type="PIRSF" id="PIRSF005962">
    <property type="entry name" value="Pept_M20D_amidohydro"/>
    <property type="match status" value="1"/>
</dbReference>
<gene>
    <name evidence="4" type="ORF">I6I10_01495</name>
    <name evidence="5" type="ORF">I6J21_01470</name>
</gene>
<dbReference type="GO" id="GO:0019877">
    <property type="term" value="P:diaminopimelate biosynthetic process"/>
    <property type="evidence" value="ECO:0007669"/>
    <property type="project" value="UniProtKB-ARBA"/>
</dbReference>
<dbReference type="NCBIfam" id="TIGR01891">
    <property type="entry name" value="amidohydrolases"/>
    <property type="match status" value="1"/>
</dbReference>
<dbReference type="Gene3D" id="3.30.70.360">
    <property type="match status" value="1"/>
</dbReference>
<protein>
    <submittedName>
        <fullName evidence="4">Amidohydrolase</fullName>
    </submittedName>
</protein>
<dbReference type="PANTHER" id="PTHR11014:SF63">
    <property type="entry name" value="METALLOPEPTIDASE, PUTATIVE (AFU_ORTHOLOGUE AFUA_6G09600)-RELATED"/>
    <property type="match status" value="1"/>
</dbReference>
<dbReference type="EMBL" id="CP066007">
    <property type="protein sequence ID" value="QQB46649.1"/>
    <property type="molecule type" value="Genomic_DNA"/>
</dbReference>
<dbReference type="SMR" id="A0A7T4JV78"/>
<evidence type="ECO:0000259" key="3">
    <source>
        <dbReference type="Pfam" id="PF07687"/>
    </source>
</evidence>
<dbReference type="InterPro" id="IPR002933">
    <property type="entry name" value="Peptidase_M20"/>
</dbReference>
<dbReference type="AlphaFoldDB" id="A0A7T4JV78"/>
<comment type="cofactor">
    <cofactor evidence="2">
        <name>Mn(2+)</name>
        <dbReference type="ChEBI" id="CHEBI:29035"/>
    </cofactor>
    <text evidence="2">The Mn(2+) ion enhances activity.</text>
</comment>
<dbReference type="PANTHER" id="PTHR11014">
    <property type="entry name" value="PEPTIDASE M20 FAMILY MEMBER"/>
    <property type="match status" value="1"/>
</dbReference>
<dbReference type="Proteomes" id="UP000596145">
    <property type="component" value="Chromosome"/>
</dbReference>
<feature type="binding site" evidence="2">
    <location>
        <position position="370"/>
    </location>
    <ligand>
        <name>Mn(2+)</name>
        <dbReference type="ChEBI" id="CHEBI:29035"/>
        <label>2</label>
    </ligand>
</feature>